<protein>
    <recommendedName>
        <fullName evidence="4">GDP-mannose 4,6-dehydratase</fullName>
        <ecNumber evidence="4">4.2.1.47</ecNumber>
    </recommendedName>
    <alternativeName>
        <fullName evidence="6">GDP-D-mannose dehydratase</fullName>
    </alternativeName>
</protein>
<dbReference type="InterPro" id="IPR006368">
    <property type="entry name" value="GDP_Man_deHydtase"/>
</dbReference>
<dbReference type="GO" id="GO:0008446">
    <property type="term" value="F:GDP-mannose 4,6-dehydratase activity"/>
    <property type="evidence" value="ECO:0007669"/>
    <property type="project" value="UniProtKB-EC"/>
</dbReference>
<dbReference type="PANTHER" id="PTHR43715">
    <property type="entry name" value="GDP-MANNOSE 4,6-DEHYDRATASE"/>
    <property type="match status" value="1"/>
</dbReference>
<comment type="similarity">
    <text evidence="3">Belongs to the NAD(P)-dependent epimerase/dehydratase family. GDP-mannose 4,6-dehydratase subfamily.</text>
</comment>
<evidence type="ECO:0000256" key="2">
    <source>
        <dbReference type="ARBA" id="ARBA00004912"/>
    </source>
</evidence>
<dbReference type="AlphaFoldDB" id="A0A9P0A4M1"/>
<reference evidence="8" key="1">
    <citation type="submission" date="2021-12" db="EMBL/GenBank/DDBJ databases">
        <authorList>
            <person name="King R."/>
        </authorList>
    </citation>
    <scope>NUCLEOTIDE SEQUENCE</scope>
</reference>
<evidence type="ECO:0000256" key="5">
    <source>
        <dbReference type="ARBA" id="ARBA00023239"/>
    </source>
</evidence>
<feature type="domain" description="NAD(P)-binding" evidence="7">
    <location>
        <begin position="131"/>
        <end position="381"/>
    </location>
</feature>
<evidence type="ECO:0000313" key="8">
    <source>
        <dbReference type="EMBL" id="CAH0385615.1"/>
    </source>
</evidence>
<dbReference type="SUPFAM" id="SSF51735">
    <property type="entry name" value="NAD(P)-binding Rossmann-fold domains"/>
    <property type="match status" value="1"/>
</dbReference>
<dbReference type="Gene3D" id="3.40.50.720">
    <property type="entry name" value="NAD(P)-binding Rossmann-like Domain"/>
    <property type="match status" value="2"/>
</dbReference>
<organism evidence="8 9">
    <name type="scientific">Bemisia tabaci</name>
    <name type="common">Sweetpotato whitefly</name>
    <name type="synonym">Aleurodes tabaci</name>
    <dbReference type="NCBI Taxonomy" id="7038"/>
    <lineage>
        <taxon>Eukaryota</taxon>
        <taxon>Metazoa</taxon>
        <taxon>Ecdysozoa</taxon>
        <taxon>Arthropoda</taxon>
        <taxon>Hexapoda</taxon>
        <taxon>Insecta</taxon>
        <taxon>Pterygota</taxon>
        <taxon>Neoptera</taxon>
        <taxon>Paraneoptera</taxon>
        <taxon>Hemiptera</taxon>
        <taxon>Sternorrhyncha</taxon>
        <taxon>Aleyrodoidea</taxon>
        <taxon>Aleyrodidae</taxon>
        <taxon>Aleyrodinae</taxon>
        <taxon>Bemisia</taxon>
    </lineage>
</organism>
<dbReference type="Gene3D" id="3.90.25.10">
    <property type="entry name" value="UDP-galactose 4-epimerase, domain 1"/>
    <property type="match status" value="1"/>
</dbReference>
<dbReference type="EMBL" id="OU963863">
    <property type="protein sequence ID" value="CAH0385615.1"/>
    <property type="molecule type" value="Genomic_DNA"/>
</dbReference>
<evidence type="ECO:0000256" key="3">
    <source>
        <dbReference type="ARBA" id="ARBA00009263"/>
    </source>
</evidence>
<dbReference type="Proteomes" id="UP001152759">
    <property type="component" value="Chromosome 2"/>
</dbReference>
<evidence type="ECO:0000256" key="4">
    <source>
        <dbReference type="ARBA" id="ARBA00011989"/>
    </source>
</evidence>
<evidence type="ECO:0000313" key="9">
    <source>
        <dbReference type="Proteomes" id="UP001152759"/>
    </source>
</evidence>
<gene>
    <name evidence="8" type="ORF">BEMITA_LOCUS4829</name>
</gene>
<dbReference type="EC" id="4.2.1.47" evidence="4"/>
<keyword evidence="9" id="KW-1185">Reference proteome</keyword>
<proteinExistence type="inferred from homology"/>
<sequence>MAEVNNEKQKVALITGITGQDGSYLAELLLEKGYDVHGIVRRASTFNTTRIEHLYSNPEAHTEGKMKLHYGDLTDSSCLVKLISKIRPQEIYNLAAQSHVKTIKYDGKPATLETERPISAASSSICMSIVLSARSSEQISFDLSEYTAEVDGLGTLRLLDAVRTAGLEDSVKLYQASTSEMYGKVVETPQKETTPFYPRSPYAAAKLYAYWIVVNYREAYNIFAVNGIMFNHESPRRGSNFVTRKITRSVAKIYLGLLEFVELGNLDSKRDWGHAKDYVEAMWMMLQLEKPEDFVIATGESHSVREFVEVAFSLIGQRIVWQGSGVNEVGIEEATKIVRVKVNPKYFRPTEVDLLLGDATKAREKFGWKPRVNFQELVKDMVEADIELMKRNPTA</sequence>
<dbReference type="InterPro" id="IPR036291">
    <property type="entry name" value="NAD(P)-bd_dom_sf"/>
</dbReference>
<dbReference type="GO" id="GO:0042351">
    <property type="term" value="P:'de novo' GDP-L-fucose biosynthetic process"/>
    <property type="evidence" value="ECO:0007669"/>
    <property type="project" value="TreeGrafter"/>
</dbReference>
<dbReference type="InterPro" id="IPR016040">
    <property type="entry name" value="NAD(P)-bd_dom"/>
</dbReference>
<dbReference type="FunFam" id="3.40.50.720:FF:000924">
    <property type="entry name" value="GDP-mannose 4,6 dehydratase"/>
    <property type="match status" value="2"/>
</dbReference>
<name>A0A9P0A4M1_BEMTA</name>
<accession>A0A9P0A4M1</accession>
<dbReference type="CDD" id="cd05260">
    <property type="entry name" value="GDP_MD_SDR_e"/>
    <property type="match status" value="1"/>
</dbReference>
<dbReference type="KEGG" id="btab:109039612"/>
<evidence type="ECO:0000256" key="6">
    <source>
        <dbReference type="ARBA" id="ARBA00031085"/>
    </source>
</evidence>
<comment type="pathway">
    <text evidence="2">Nucleotide-sugar biosynthesis; GDP-L-fucose biosynthesis via de novo pathway; GDP-L-fucose from GDP-alpha-D-mannose: step 1/2.</text>
</comment>
<feature type="domain" description="NAD(P)-binding" evidence="7">
    <location>
        <begin position="13"/>
        <end position="102"/>
    </location>
</feature>
<evidence type="ECO:0000259" key="7">
    <source>
        <dbReference type="Pfam" id="PF16363"/>
    </source>
</evidence>
<evidence type="ECO:0000256" key="1">
    <source>
        <dbReference type="ARBA" id="ARBA00001937"/>
    </source>
</evidence>
<dbReference type="Pfam" id="PF16363">
    <property type="entry name" value="GDP_Man_Dehyd"/>
    <property type="match status" value="2"/>
</dbReference>
<dbReference type="HAMAP" id="MF_00955">
    <property type="entry name" value="GDP_Man_dehydratase"/>
    <property type="match status" value="1"/>
</dbReference>
<dbReference type="PANTHER" id="PTHR43715:SF1">
    <property type="entry name" value="GDP-MANNOSE 4,6 DEHYDRATASE"/>
    <property type="match status" value="1"/>
</dbReference>
<keyword evidence="5" id="KW-0456">Lyase</keyword>
<comment type="cofactor">
    <cofactor evidence="1">
        <name>NADP(+)</name>
        <dbReference type="ChEBI" id="CHEBI:58349"/>
    </cofactor>
</comment>
<dbReference type="NCBIfam" id="TIGR01472">
    <property type="entry name" value="gmd"/>
    <property type="match status" value="1"/>
</dbReference>